<dbReference type="AlphaFoldDB" id="A0A975KAE3"/>
<dbReference type="CDD" id="cd10456">
    <property type="entry name" value="GIY-YIG_UPF0213"/>
    <property type="match status" value="1"/>
</dbReference>
<sequence length="117" mass="13340">MVFWVYFLRCSDGRYYTGHSDDLDRRIGEHQTGGFCDFTSKRLPVTPMWTEMFGSRIEALETKRRVKPWSRAKKEALIQGDWKAVSHYAKPPRERPSTLLGTTGSSVFPSPQGKGGL</sequence>
<dbReference type="PANTHER" id="PTHR34477">
    <property type="entry name" value="UPF0213 PROTEIN YHBQ"/>
    <property type="match status" value="1"/>
</dbReference>
<comment type="similarity">
    <text evidence="1">Belongs to the UPF0213 family.</text>
</comment>
<gene>
    <name evidence="4" type="ORF">KFK14_10535</name>
</gene>
<evidence type="ECO:0000256" key="1">
    <source>
        <dbReference type="ARBA" id="ARBA00007435"/>
    </source>
</evidence>
<dbReference type="InterPro" id="IPR035901">
    <property type="entry name" value="GIY-YIG_endonuc_sf"/>
</dbReference>
<dbReference type="RefSeq" id="WP_212610751.1">
    <property type="nucleotide sequence ID" value="NZ_CP073910.1"/>
</dbReference>
<dbReference type="InterPro" id="IPR000305">
    <property type="entry name" value="GIY-YIG_endonuc"/>
</dbReference>
<feature type="compositionally biased region" description="Polar residues" evidence="2">
    <location>
        <begin position="99"/>
        <end position="109"/>
    </location>
</feature>
<reference evidence="4" key="1">
    <citation type="submission" date="2021-04" db="EMBL/GenBank/DDBJ databases">
        <title>Isolation of p-tert-butylphenol degrading bacteria Sphingobium phenoxybenzoativorans Tas13 from active sludge.</title>
        <authorList>
            <person name="Li Y."/>
        </authorList>
    </citation>
    <scope>NUCLEOTIDE SEQUENCE</scope>
    <source>
        <strain evidence="4">Tas13</strain>
    </source>
</reference>
<dbReference type="SUPFAM" id="SSF82771">
    <property type="entry name" value="GIY-YIG endonuclease"/>
    <property type="match status" value="1"/>
</dbReference>
<dbReference type="Gene3D" id="3.40.1440.10">
    <property type="entry name" value="GIY-YIG endonuclease"/>
    <property type="match status" value="1"/>
</dbReference>
<evidence type="ECO:0000313" key="4">
    <source>
        <dbReference type="EMBL" id="QUT07771.1"/>
    </source>
</evidence>
<dbReference type="PANTHER" id="PTHR34477:SF1">
    <property type="entry name" value="UPF0213 PROTEIN YHBQ"/>
    <property type="match status" value="1"/>
</dbReference>
<feature type="region of interest" description="Disordered" evidence="2">
    <location>
        <begin position="90"/>
        <end position="117"/>
    </location>
</feature>
<name>A0A975KAE3_9SPHN</name>
<protein>
    <submittedName>
        <fullName evidence="4">GIY-YIG nuclease family protein</fullName>
    </submittedName>
</protein>
<dbReference type="Pfam" id="PF01541">
    <property type="entry name" value="GIY-YIG"/>
    <property type="match status" value="1"/>
</dbReference>
<evidence type="ECO:0000259" key="3">
    <source>
        <dbReference type="PROSITE" id="PS50164"/>
    </source>
</evidence>
<evidence type="ECO:0000256" key="2">
    <source>
        <dbReference type="SAM" id="MobiDB-lite"/>
    </source>
</evidence>
<organism evidence="4 5">
    <name type="scientific">Sphingobium phenoxybenzoativorans</name>
    <dbReference type="NCBI Taxonomy" id="1592790"/>
    <lineage>
        <taxon>Bacteria</taxon>
        <taxon>Pseudomonadati</taxon>
        <taxon>Pseudomonadota</taxon>
        <taxon>Alphaproteobacteria</taxon>
        <taxon>Sphingomonadales</taxon>
        <taxon>Sphingomonadaceae</taxon>
        <taxon>Sphingobium</taxon>
    </lineage>
</organism>
<dbReference type="InterPro" id="IPR050190">
    <property type="entry name" value="UPF0213_domain"/>
</dbReference>
<dbReference type="EMBL" id="CP073910">
    <property type="protein sequence ID" value="QUT07771.1"/>
    <property type="molecule type" value="Genomic_DNA"/>
</dbReference>
<accession>A0A975KAE3</accession>
<dbReference type="KEGG" id="spph:KFK14_10535"/>
<proteinExistence type="inferred from homology"/>
<dbReference type="PROSITE" id="PS50164">
    <property type="entry name" value="GIY_YIG"/>
    <property type="match status" value="1"/>
</dbReference>
<dbReference type="Proteomes" id="UP000681425">
    <property type="component" value="Chromosome"/>
</dbReference>
<keyword evidence="5" id="KW-1185">Reference proteome</keyword>
<feature type="domain" description="GIY-YIG" evidence="3">
    <location>
        <begin position="1"/>
        <end position="76"/>
    </location>
</feature>
<evidence type="ECO:0000313" key="5">
    <source>
        <dbReference type="Proteomes" id="UP000681425"/>
    </source>
</evidence>